<dbReference type="EMBL" id="JBBJBU010000004">
    <property type="protein sequence ID" value="KAK7205793.1"/>
    <property type="molecule type" value="Genomic_DNA"/>
</dbReference>
<evidence type="ECO:0000313" key="9">
    <source>
        <dbReference type="Proteomes" id="UP001498771"/>
    </source>
</evidence>
<evidence type="ECO:0000256" key="6">
    <source>
        <dbReference type="ARBA" id="ARBA00035137"/>
    </source>
</evidence>
<evidence type="ECO:0000256" key="5">
    <source>
        <dbReference type="ARBA" id="ARBA00023274"/>
    </source>
</evidence>
<keyword evidence="4" id="KW-0496">Mitochondrion</keyword>
<dbReference type="PANTHER" id="PTHR37799">
    <property type="entry name" value="37S RIBOSOMAL PROTEIN S25, MITOCHONDRIAL"/>
    <property type="match status" value="1"/>
</dbReference>
<dbReference type="Pfam" id="PF13741">
    <property type="entry name" value="MRP-S25"/>
    <property type="match status" value="1"/>
</dbReference>
<evidence type="ECO:0000256" key="1">
    <source>
        <dbReference type="ARBA" id="ARBA00004173"/>
    </source>
</evidence>
<name>A0ABR1F7G9_9ASCO</name>
<protein>
    <recommendedName>
        <fullName evidence="6">Small ribosomal subunit protein mS23</fullName>
    </recommendedName>
    <alternativeName>
        <fullName evidence="7">37S ribosomal protein S25, mitochondrial</fullName>
    </alternativeName>
</protein>
<evidence type="ECO:0000256" key="4">
    <source>
        <dbReference type="ARBA" id="ARBA00023128"/>
    </source>
</evidence>
<comment type="similarity">
    <text evidence="2">Belongs to the mitochondrion-specific ribosomal protein mS23 family.</text>
</comment>
<dbReference type="CDD" id="cd23701">
    <property type="entry name" value="At1g26750"/>
    <property type="match status" value="1"/>
</dbReference>
<reference evidence="8 9" key="1">
    <citation type="submission" date="2024-03" db="EMBL/GenBank/DDBJ databases">
        <title>Genome-scale model development and genomic sequencing of the oleaginous clade Lipomyces.</title>
        <authorList>
            <consortium name="Lawrence Berkeley National Laboratory"/>
            <person name="Czajka J.J."/>
            <person name="Han Y."/>
            <person name="Kim J."/>
            <person name="Mondo S.J."/>
            <person name="Hofstad B.A."/>
            <person name="Robles A."/>
            <person name="Haridas S."/>
            <person name="Riley R."/>
            <person name="LaButti K."/>
            <person name="Pangilinan J."/>
            <person name="Andreopoulos W."/>
            <person name="Lipzen A."/>
            <person name="Yan J."/>
            <person name="Wang M."/>
            <person name="Ng V."/>
            <person name="Grigoriev I.V."/>
            <person name="Spatafora J.W."/>
            <person name="Magnuson J.K."/>
            <person name="Baker S.E."/>
            <person name="Pomraning K.R."/>
        </authorList>
    </citation>
    <scope>NUCLEOTIDE SEQUENCE [LARGE SCALE GENOMIC DNA]</scope>
    <source>
        <strain evidence="8 9">Phaff 52-87</strain>
    </source>
</reference>
<comment type="subcellular location">
    <subcellularLocation>
        <location evidence="1">Mitochondrion</location>
    </subcellularLocation>
</comment>
<sequence>MKPQLDVLQVLQRTSQMLRTGTAGLEPAWYKAVLETPPTTELNSKLTVKHLERAQKLKKKNFKVRDLFKPQKIVFPEDSIRTTFYTQHPWELARPKILVENDALEFTKSDWSKIEQHNKQLDGESVVQRTMWLKKKGNMRTTAAYKQALQEFYKARIYRQVAKETVLEEAKMFGAVFFPGKVEAGLAEEAKYLYKFKEDVVTKYARSEQTRDKKQDE</sequence>
<dbReference type="Proteomes" id="UP001498771">
    <property type="component" value="Unassembled WGS sequence"/>
</dbReference>
<evidence type="ECO:0000256" key="2">
    <source>
        <dbReference type="ARBA" id="ARBA00009864"/>
    </source>
</evidence>
<keyword evidence="5" id="KW-0687">Ribonucleoprotein</keyword>
<dbReference type="GO" id="GO:0005840">
    <property type="term" value="C:ribosome"/>
    <property type="evidence" value="ECO:0007669"/>
    <property type="project" value="UniProtKB-KW"/>
</dbReference>
<dbReference type="PANTHER" id="PTHR37799:SF1">
    <property type="entry name" value="SMALL RIBOSOMAL SUBUNIT PROTEIN MS23"/>
    <property type="match status" value="1"/>
</dbReference>
<accession>A0ABR1F7G9</accession>
<proteinExistence type="inferred from homology"/>
<organism evidence="8 9">
    <name type="scientific">Myxozyma melibiosi</name>
    <dbReference type="NCBI Taxonomy" id="54550"/>
    <lineage>
        <taxon>Eukaryota</taxon>
        <taxon>Fungi</taxon>
        <taxon>Dikarya</taxon>
        <taxon>Ascomycota</taxon>
        <taxon>Saccharomycotina</taxon>
        <taxon>Lipomycetes</taxon>
        <taxon>Lipomycetales</taxon>
        <taxon>Lipomycetaceae</taxon>
        <taxon>Myxozyma</taxon>
    </lineage>
</organism>
<dbReference type="InterPro" id="IPR059242">
    <property type="entry name" value="mS23_dom"/>
</dbReference>
<dbReference type="RefSeq" id="XP_064768826.1">
    <property type="nucleotide sequence ID" value="XM_064912397.1"/>
</dbReference>
<evidence type="ECO:0000313" key="8">
    <source>
        <dbReference type="EMBL" id="KAK7205793.1"/>
    </source>
</evidence>
<gene>
    <name evidence="8" type="ORF">BZA70DRAFT_277062</name>
</gene>
<keyword evidence="9" id="KW-1185">Reference proteome</keyword>
<comment type="caution">
    <text evidence="8">The sequence shown here is derived from an EMBL/GenBank/DDBJ whole genome shotgun (WGS) entry which is preliminary data.</text>
</comment>
<dbReference type="GeneID" id="90037909"/>
<evidence type="ECO:0000256" key="7">
    <source>
        <dbReference type="ARBA" id="ARBA00035421"/>
    </source>
</evidence>
<keyword evidence="3 8" id="KW-0689">Ribosomal protein</keyword>
<dbReference type="InterPro" id="IPR016939">
    <property type="entry name" value="Ribosomal_mS23_fun"/>
</dbReference>
<evidence type="ECO:0000256" key="3">
    <source>
        <dbReference type="ARBA" id="ARBA00022980"/>
    </source>
</evidence>